<reference evidence="2 3" key="2">
    <citation type="submission" date="2024-07" db="EMBL/GenBank/DDBJ databases">
        <authorList>
            <person name="Akdeniz Z."/>
        </authorList>
    </citation>
    <scope>NUCLEOTIDE SEQUENCE [LARGE SCALE GENOMIC DNA]</scope>
</reference>
<protein>
    <submittedName>
        <fullName evidence="2">Hypothetical_protein</fullName>
    </submittedName>
</protein>
<evidence type="ECO:0000313" key="3">
    <source>
        <dbReference type="Proteomes" id="UP001642409"/>
    </source>
</evidence>
<gene>
    <name evidence="2" type="ORF">HINF_LOCUS12932</name>
    <name evidence="1" type="ORF">HINF_LOCUS17463</name>
</gene>
<dbReference type="EMBL" id="CAXDID020000029">
    <property type="protein sequence ID" value="CAL5993150.1"/>
    <property type="molecule type" value="Genomic_DNA"/>
</dbReference>
<evidence type="ECO:0000313" key="1">
    <source>
        <dbReference type="EMBL" id="CAI9929818.1"/>
    </source>
</evidence>
<sequence>MIDWYSICKFLPWNGYQSSQCDQYVVQVFKRQHYNNYGSVYKVQISFQQLNRVLQKRKQIASFRLLFERKSAQLVEKIVQNQIQCQMSVCQLLNSVLWADQ</sequence>
<comment type="caution">
    <text evidence="1">The sequence shown here is derived from an EMBL/GenBank/DDBJ whole genome shotgun (WGS) entry which is preliminary data.</text>
</comment>
<dbReference type="EMBL" id="CATOUU010000440">
    <property type="protein sequence ID" value="CAI9929818.1"/>
    <property type="molecule type" value="Genomic_DNA"/>
</dbReference>
<dbReference type="Proteomes" id="UP001642409">
    <property type="component" value="Unassembled WGS sequence"/>
</dbReference>
<proteinExistence type="predicted"/>
<name>A0AA86U3R6_9EUKA</name>
<evidence type="ECO:0000313" key="2">
    <source>
        <dbReference type="EMBL" id="CAL5993150.1"/>
    </source>
</evidence>
<accession>A0AA86U3R6</accession>
<organism evidence="1">
    <name type="scientific">Hexamita inflata</name>
    <dbReference type="NCBI Taxonomy" id="28002"/>
    <lineage>
        <taxon>Eukaryota</taxon>
        <taxon>Metamonada</taxon>
        <taxon>Diplomonadida</taxon>
        <taxon>Hexamitidae</taxon>
        <taxon>Hexamitinae</taxon>
        <taxon>Hexamita</taxon>
    </lineage>
</organism>
<keyword evidence="3" id="KW-1185">Reference proteome</keyword>
<reference evidence="1" key="1">
    <citation type="submission" date="2023-06" db="EMBL/GenBank/DDBJ databases">
        <authorList>
            <person name="Kurt Z."/>
        </authorList>
    </citation>
    <scope>NUCLEOTIDE SEQUENCE</scope>
</reference>
<dbReference type="AlphaFoldDB" id="A0AA86U3R6"/>